<organism evidence="2 3">
    <name type="scientific">Eumeta variegata</name>
    <name type="common">Bagworm moth</name>
    <name type="synonym">Eumeta japonica</name>
    <dbReference type="NCBI Taxonomy" id="151549"/>
    <lineage>
        <taxon>Eukaryota</taxon>
        <taxon>Metazoa</taxon>
        <taxon>Ecdysozoa</taxon>
        <taxon>Arthropoda</taxon>
        <taxon>Hexapoda</taxon>
        <taxon>Insecta</taxon>
        <taxon>Pterygota</taxon>
        <taxon>Neoptera</taxon>
        <taxon>Endopterygota</taxon>
        <taxon>Lepidoptera</taxon>
        <taxon>Glossata</taxon>
        <taxon>Ditrysia</taxon>
        <taxon>Tineoidea</taxon>
        <taxon>Psychidae</taxon>
        <taxon>Oiketicinae</taxon>
        <taxon>Eumeta</taxon>
    </lineage>
</organism>
<feature type="region of interest" description="Disordered" evidence="1">
    <location>
        <begin position="1"/>
        <end position="32"/>
    </location>
</feature>
<gene>
    <name evidence="2" type="ORF">EVAR_52296_1</name>
</gene>
<proteinExistence type="predicted"/>
<dbReference type="EMBL" id="BGZK01001069">
    <property type="protein sequence ID" value="GBP70277.1"/>
    <property type="molecule type" value="Genomic_DNA"/>
</dbReference>
<evidence type="ECO:0000256" key="1">
    <source>
        <dbReference type="SAM" id="MobiDB-lite"/>
    </source>
</evidence>
<comment type="caution">
    <text evidence="2">The sequence shown here is derived from an EMBL/GenBank/DDBJ whole genome shotgun (WGS) entry which is preliminary data.</text>
</comment>
<dbReference type="AlphaFoldDB" id="A0A4C1Y6V3"/>
<protein>
    <submittedName>
        <fullName evidence="2">Uncharacterized protein</fullName>
    </submittedName>
</protein>
<accession>A0A4C1Y6V3</accession>
<evidence type="ECO:0000313" key="2">
    <source>
        <dbReference type="EMBL" id="GBP70277.1"/>
    </source>
</evidence>
<evidence type="ECO:0000313" key="3">
    <source>
        <dbReference type="Proteomes" id="UP000299102"/>
    </source>
</evidence>
<keyword evidence="3" id="KW-1185">Reference proteome</keyword>
<sequence>MSSGPPGSRPCVTTIRGSGVRDAHSTRSTSTKRYETIRRCRCWKLRPIRWGTDSPCTRRRGRSSSHGASAPLHRCEVVSLSQRQIKEDNPARFMCNDVQVFPIDVSPALEALLPGKLTFHLHLHLIASRRKTTK</sequence>
<name>A0A4C1Y6V3_EUMVA</name>
<dbReference type="Proteomes" id="UP000299102">
    <property type="component" value="Unassembled WGS sequence"/>
</dbReference>
<reference evidence="2 3" key="1">
    <citation type="journal article" date="2019" name="Commun. Biol.">
        <title>The bagworm genome reveals a unique fibroin gene that provides high tensile strength.</title>
        <authorList>
            <person name="Kono N."/>
            <person name="Nakamura H."/>
            <person name="Ohtoshi R."/>
            <person name="Tomita M."/>
            <person name="Numata K."/>
            <person name="Arakawa K."/>
        </authorList>
    </citation>
    <scope>NUCLEOTIDE SEQUENCE [LARGE SCALE GENOMIC DNA]</scope>
</reference>